<comment type="caution">
    <text evidence="2">The sequence shown here is derived from an EMBL/GenBank/DDBJ whole genome shotgun (WGS) entry which is preliminary data.</text>
</comment>
<dbReference type="AlphaFoldDB" id="A0A9J6FE42"/>
<protein>
    <recommendedName>
        <fullName evidence="1">Reelin domain-containing protein</fullName>
    </recommendedName>
</protein>
<dbReference type="VEuPathDB" id="VectorBase:HLOH_065311"/>
<reference evidence="2 3" key="1">
    <citation type="journal article" date="2020" name="Cell">
        <title>Large-Scale Comparative Analyses of Tick Genomes Elucidate Their Genetic Diversity and Vector Capacities.</title>
        <authorList>
            <consortium name="Tick Genome and Microbiome Consortium (TIGMIC)"/>
            <person name="Jia N."/>
            <person name="Wang J."/>
            <person name="Shi W."/>
            <person name="Du L."/>
            <person name="Sun Y."/>
            <person name="Zhan W."/>
            <person name="Jiang J.F."/>
            <person name="Wang Q."/>
            <person name="Zhang B."/>
            <person name="Ji P."/>
            <person name="Bell-Sakyi L."/>
            <person name="Cui X.M."/>
            <person name="Yuan T.T."/>
            <person name="Jiang B.G."/>
            <person name="Yang W.F."/>
            <person name="Lam T.T."/>
            <person name="Chang Q.C."/>
            <person name="Ding S.J."/>
            <person name="Wang X.J."/>
            <person name="Zhu J.G."/>
            <person name="Ruan X.D."/>
            <person name="Zhao L."/>
            <person name="Wei J.T."/>
            <person name="Ye R.Z."/>
            <person name="Que T.C."/>
            <person name="Du C.H."/>
            <person name="Zhou Y.H."/>
            <person name="Cheng J.X."/>
            <person name="Dai P.F."/>
            <person name="Guo W.B."/>
            <person name="Han X.H."/>
            <person name="Huang E.J."/>
            <person name="Li L.F."/>
            <person name="Wei W."/>
            <person name="Gao Y.C."/>
            <person name="Liu J.Z."/>
            <person name="Shao H.Z."/>
            <person name="Wang X."/>
            <person name="Wang C.C."/>
            <person name="Yang T.C."/>
            <person name="Huo Q.B."/>
            <person name="Li W."/>
            <person name="Chen H.Y."/>
            <person name="Chen S.E."/>
            <person name="Zhou L.G."/>
            <person name="Ni X.B."/>
            <person name="Tian J.H."/>
            <person name="Sheng Y."/>
            <person name="Liu T."/>
            <person name="Pan Y.S."/>
            <person name="Xia L.Y."/>
            <person name="Li J."/>
            <person name="Zhao F."/>
            <person name="Cao W.C."/>
        </authorList>
    </citation>
    <scope>NUCLEOTIDE SEQUENCE [LARGE SCALE GENOMIC DNA]</scope>
    <source>
        <strain evidence="2">HaeL-2018</strain>
    </source>
</reference>
<dbReference type="Pfam" id="PF02014">
    <property type="entry name" value="Reeler"/>
    <property type="match status" value="1"/>
</dbReference>
<feature type="domain" description="Reelin" evidence="1">
    <location>
        <begin position="9"/>
        <end position="79"/>
    </location>
</feature>
<name>A0A9J6FE42_HAELO</name>
<dbReference type="Proteomes" id="UP000821853">
    <property type="component" value="Chromosome 1"/>
</dbReference>
<proteinExistence type="predicted"/>
<organism evidence="2 3">
    <name type="scientific">Haemaphysalis longicornis</name>
    <name type="common">Bush tick</name>
    <dbReference type="NCBI Taxonomy" id="44386"/>
    <lineage>
        <taxon>Eukaryota</taxon>
        <taxon>Metazoa</taxon>
        <taxon>Ecdysozoa</taxon>
        <taxon>Arthropoda</taxon>
        <taxon>Chelicerata</taxon>
        <taxon>Arachnida</taxon>
        <taxon>Acari</taxon>
        <taxon>Parasitiformes</taxon>
        <taxon>Ixodida</taxon>
        <taxon>Ixodoidea</taxon>
        <taxon>Ixodidae</taxon>
        <taxon>Haemaphysalinae</taxon>
        <taxon>Haemaphysalis</taxon>
    </lineage>
</organism>
<dbReference type="OrthoDB" id="6495754at2759"/>
<dbReference type="OMA" id="DNICAVM"/>
<dbReference type="EMBL" id="JABSTR010000001">
    <property type="protein sequence ID" value="KAH9360412.1"/>
    <property type="molecule type" value="Genomic_DNA"/>
</dbReference>
<evidence type="ECO:0000313" key="3">
    <source>
        <dbReference type="Proteomes" id="UP000821853"/>
    </source>
</evidence>
<dbReference type="Gene3D" id="2.60.40.4060">
    <property type="entry name" value="Reeler domain"/>
    <property type="match status" value="1"/>
</dbReference>
<evidence type="ECO:0000313" key="2">
    <source>
        <dbReference type="EMBL" id="KAH9360412.1"/>
    </source>
</evidence>
<sequence>MLFRLRAPVTVYTVGKPFRGFKVKSVDEQGHEVGRFKPGAGYKPLSECAAATHFSRADKERVEMHWLAPADKCGRVHFK</sequence>
<gene>
    <name evidence="2" type="ORF">HPB48_021984</name>
</gene>
<keyword evidence="3" id="KW-1185">Reference proteome</keyword>
<evidence type="ECO:0000259" key="1">
    <source>
        <dbReference type="Pfam" id="PF02014"/>
    </source>
</evidence>
<dbReference type="InterPro" id="IPR042307">
    <property type="entry name" value="Reeler_sf"/>
</dbReference>
<dbReference type="InterPro" id="IPR002861">
    <property type="entry name" value="Reeler_dom"/>
</dbReference>
<accession>A0A9J6FE42</accession>